<comment type="caution">
    <text evidence="3">The sequence shown here is derived from an EMBL/GenBank/DDBJ whole genome shotgun (WGS) entry which is preliminary data.</text>
</comment>
<accession>A0ABQ6ITD9</accession>
<dbReference type="InterPro" id="IPR019734">
    <property type="entry name" value="TPR_rpt"/>
</dbReference>
<keyword evidence="1" id="KW-0802">TPR repeat</keyword>
<evidence type="ECO:0000313" key="3">
    <source>
        <dbReference type="EMBL" id="GMA39989.1"/>
    </source>
</evidence>
<dbReference type="Proteomes" id="UP001157126">
    <property type="component" value="Unassembled WGS sequence"/>
</dbReference>
<name>A0ABQ6ITD9_9MICO</name>
<reference evidence="4" key="1">
    <citation type="journal article" date="2019" name="Int. J. Syst. Evol. Microbiol.">
        <title>The Global Catalogue of Microorganisms (GCM) 10K type strain sequencing project: providing services to taxonomists for standard genome sequencing and annotation.</title>
        <authorList>
            <consortium name="The Broad Institute Genomics Platform"/>
            <consortium name="The Broad Institute Genome Sequencing Center for Infectious Disease"/>
            <person name="Wu L."/>
            <person name="Ma J."/>
        </authorList>
    </citation>
    <scope>NUCLEOTIDE SEQUENCE [LARGE SCALE GENOMIC DNA]</scope>
    <source>
        <strain evidence="4">NBRC 113072</strain>
    </source>
</reference>
<feature type="repeat" description="TPR" evidence="1">
    <location>
        <begin position="166"/>
        <end position="199"/>
    </location>
</feature>
<evidence type="ECO:0000256" key="1">
    <source>
        <dbReference type="PROSITE-ProRule" id="PRU00339"/>
    </source>
</evidence>
<organism evidence="3 4">
    <name type="scientific">Mobilicoccus caccae</name>
    <dbReference type="NCBI Taxonomy" id="1859295"/>
    <lineage>
        <taxon>Bacteria</taxon>
        <taxon>Bacillati</taxon>
        <taxon>Actinomycetota</taxon>
        <taxon>Actinomycetes</taxon>
        <taxon>Micrococcales</taxon>
        <taxon>Dermatophilaceae</taxon>
        <taxon>Mobilicoccus</taxon>
    </lineage>
</organism>
<evidence type="ECO:0000313" key="4">
    <source>
        <dbReference type="Proteomes" id="UP001157126"/>
    </source>
</evidence>
<dbReference type="SUPFAM" id="SSF48452">
    <property type="entry name" value="TPR-like"/>
    <property type="match status" value="1"/>
</dbReference>
<dbReference type="InterPro" id="IPR023214">
    <property type="entry name" value="HAD_sf"/>
</dbReference>
<feature type="region of interest" description="Disordered" evidence="2">
    <location>
        <begin position="224"/>
        <end position="307"/>
    </location>
</feature>
<feature type="compositionally biased region" description="Basic and acidic residues" evidence="2">
    <location>
        <begin position="275"/>
        <end position="286"/>
    </location>
</feature>
<proteinExistence type="predicted"/>
<protein>
    <submittedName>
        <fullName evidence="3">Uncharacterized protein</fullName>
    </submittedName>
</protein>
<evidence type="ECO:0000256" key="2">
    <source>
        <dbReference type="SAM" id="MobiDB-lite"/>
    </source>
</evidence>
<dbReference type="RefSeq" id="WP_284303772.1">
    <property type="nucleotide sequence ID" value="NZ_BSUO01000001.1"/>
</dbReference>
<gene>
    <name evidence="3" type="ORF">GCM10025883_20340</name>
</gene>
<dbReference type="InterPro" id="IPR036412">
    <property type="entry name" value="HAD-like_sf"/>
</dbReference>
<dbReference type="EMBL" id="BSUO01000001">
    <property type="protein sequence ID" value="GMA39989.1"/>
    <property type="molecule type" value="Genomic_DNA"/>
</dbReference>
<dbReference type="Gene3D" id="3.40.50.1000">
    <property type="entry name" value="HAD superfamily/HAD-like"/>
    <property type="match status" value="1"/>
</dbReference>
<dbReference type="InterPro" id="IPR011990">
    <property type="entry name" value="TPR-like_helical_dom_sf"/>
</dbReference>
<dbReference type="Pfam" id="PF13344">
    <property type="entry name" value="Hydrolase_6"/>
    <property type="match status" value="1"/>
</dbReference>
<sequence>MTGLEVDRAVKSELRTLSKENAQGVGAHLVMVARLLDENVDLARAHADAAVRRAGRVPAVREARGMVAYHEGDWNVALTEFRTARRLSGSHHLLPYLIDCERALGRPEKALDLARAPEAARLPAAERAEIAIVVSGIRRDLGQHEAALTTLEGPHLTPGRRESWAPRMYYAYADALLELGRTDEARRWFQHAADVDEDLQTDAWERLDELDGTVVVDLMDDVEEDDDSDLAGPDSVSEENADVDGTAEAADPDPAGDTAGDGEGLGAADPADADSTDRGGESHASPEDPGAQADTEEGSRPAGRSDVSTLLRGYRGLVCDLDGVVYRGGGAVPHAVDALMAARAKDVGIIYATNNASRPRRRWSTTCANSASSSTPTTW</sequence>
<dbReference type="Gene3D" id="1.25.40.10">
    <property type="entry name" value="Tetratricopeptide repeat domain"/>
    <property type="match status" value="1"/>
</dbReference>
<keyword evidence="4" id="KW-1185">Reference proteome</keyword>
<feature type="compositionally biased region" description="Low complexity" evidence="2">
    <location>
        <begin position="244"/>
        <end position="258"/>
    </location>
</feature>
<dbReference type="InterPro" id="IPR006357">
    <property type="entry name" value="HAD-SF_hydro_IIA"/>
</dbReference>
<dbReference type="PROSITE" id="PS50005">
    <property type="entry name" value="TPR"/>
    <property type="match status" value="1"/>
</dbReference>
<dbReference type="SUPFAM" id="SSF56784">
    <property type="entry name" value="HAD-like"/>
    <property type="match status" value="1"/>
</dbReference>